<keyword evidence="4" id="KW-1185">Reference proteome</keyword>
<feature type="signal peptide" evidence="1">
    <location>
        <begin position="1"/>
        <end position="19"/>
    </location>
</feature>
<evidence type="ECO:0000259" key="2">
    <source>
        <dbReference type="Pfam" id="PF07596"/>
    </source>
</evidence>
<name>A0A518K4C7_9BACT</name>
<keyword evidence="1" id="KW-0732">Signal</keyword>
<evidence type="ECO:0000313" key="4">
    <source>
        <dbReference type="Proteomes" id="UP000316426"/>
    </source>
</evidence>
<feature type="domain" description="DUF1559" evidence="2">
    <location>
        <begin position="313"/>
        <end position="475"/>
    </location>
</feature>
<accession>A0A518K4C7</accession>
<dbReference type="InterPro" id="IPR011453">
    <property type="entry name" value="DUF1559"/>
</dbReference>
<dbReference type="KEGG" id="bmei:Spa11_08230"/>
<dbReference type="EMBL" id="CP036349">
    <property type="protein sequence ID" value="QDV72642.1"/>
    <property type="molecule type" value="Genomic_DNA"/>
</dbReference>
<protein>
    <recommendedName>
        <fullName evidence="2">DUF1559 domain-containing protein</fullName>
    </recommendedName>
</protein>
<dbReference type="RefSeq" id="WP_197529721.1">
    <property type="nucleotide sequence ID" value="NZ_CP036349.1"/>
</dbReference>
<sequence precursor="true">MRHFLRCFALLFITAATHAATPFDNYLEDGTFLVASLDLDEMTSTESAQWLIATIEAAAPALRSGDATMPAMITRQAISQLRELRDFGVKEIGLVVAIEDLTMNHGPLLVTKLPDEAAAMKVRDWLQPRLQMTPGFEARLSGSTLLVATTATLDRYAKLTPAARPDLADAHSSANAALSAVLSPGADARRVLRELWPMLPPPYDKLTGPLVADDVRSVTATVQLGAAPIASLTITSPNPSARESIAQAISAGLQTGVVWVETNQPPYAAGAKETAELLAPRVDDAAVTMRIDSADAAVRQFATNVLAPAIVVAQERAKRSSKMNDMKQIILAMHNYHDVRGSLPTNVVDKDGKPLLSWRVLLLPFLEQETFLKELHLDESWDSPHNLEVAKRSAPQVYCRDNREGLTSFLRPVYAGSDLAAARGDIEPIEKPTSGRMCFLQPSETFRDITDGLSKTIMVAEVAPEHAVFWTKPDDWEVDLEDPLAKLRTDKREGFVTGYYDGSARFEPFDIDPGLLKKLITKNGGEAISR</sequence>
<organism evidence="3 4">
    <name type="scientific">Botrimarina mediterranea</name>
    <dbReference type="NCBI Taxonomy" id="2528022"/>
    <lineage>
        <taxon>Bacteria</taxon>
        <taxon>Pseudomonadati</taxon>
        <taxon>Planctomycetota</taxon>
        <taxon>Planctomycetia</taxon>
        <taxon>Pirellulales</taxon>
        <taxon>Lacipirellulaceae</taxon>
        <taxon>Botrimarina</taxon>
    </lineage>
</organism>
<gene>
    <name evidence="3" type="ORF">Spa11_08230</name>
</gene>
<dbReference type="AlphaFoldDB" id="A0A518K4C7"/>
<reference evidence="3 4" key="1">
    <citation type="submission" date="2019-02" db="EMBL/GenBank/DDBJ databases">
        <title>Deep-cultivation of Planctomycetes and their phenomic and genomic characterization uncovers novel biology.</title>
        <authorList>
            <person name="Wiegand S."/>
            <person name="Jogler M."/>
            <person name="Boedeker C."/>
            <person name="Pinto D."/>
            <person name="Vollmers J."/>
            <person name="Rivas-Marin E."/>
            <person name="Kohn T."/>
            <person name="Peeters S.H."/>
            <person name="Heuer A."/>
            <person name="Rast P."/>
            <person name="Oberbeckmann S."/>
            <person name="Bunk B."/>
            <person name="Jeske O."/>
            <person name="Meyerdierks A."/>
            <person name="Storesund J.E."/>
            <person name="Kallscheuer N."/>
            <person name="Luecker S."/>
            <person name="Lage O.M."/>
            <person name="Pohl T."/>
            <person name="Merkel B.J."/>
            <person name="Hornburger P."/>
            <person name="Mueller R.-W."/>
            <person name="Bruemmer F."/>
            <person name="Labrenz M."/>
            <person name="Spormann A.M."/>
            <person name="Op den Camp H."/>
            <person name="Overmann J."/>
            <person name="Amann R."/>
            <person name="Jetten M.S.M."/>
            <person name="Mascher T."/>
            <person name="Medema M.H."/>
            <person name="Devos D.P."/>
            <person name="Kaster A.-K."/>
            <person name="Ovreas L."/>
            <person name="Rohde M."/>
            <person name="Galperin M.Y."/>
            <person name="Jogler C."/>
        </authorList>
    </citation>
    <scope>NUCLEOTIDE SEQUENCE [LARGE SCALE GENOMIC DNA]</scope>
    <source>
        <strain evidence="3 4">Spa11</strain>
    </source>
</reference>
<feature type="chain" id="PRO_5021818004" description="DUF1559 domain-containing protein" evidence="1">
    <location>
        <begin position="20"/>
        <end position="530"/>
    </location>
</feature>
<evidence type="ECO:0000313" key="3">
    <source>
        <dbReference type="EMBL" id="QDV72642.1"/>
    </source>
</evidence>
<proteinExistence type="predicted"/>
<dbReference type="Pfam" id="PF07596">
    <property type="entry name" value="SBP_bac_10"/>
    <property type="match status" value="1"/>
</dbReference>
<dbReference type="PANTHER" id="PTHR30093">
    <property type="entry name" value="GENERAL SECRETION PATHWAY PROTEIN G"/>
    <property type="match status" value="1"/>
</dbReference>
<dbReference type="Proteomes" id="UP000316426">
    <property type="component" value="Chromosome"/>
</dbReference>
<evidence type="ECO:0000256" key="1">
    <source>
        <dbReference type="SAM" id="SignalP"/>
    </source>
</evidence>
<dbReference type="PANTHER" id="PTHR30093:SF2">
    <property type="entry name" value="TYPE II SECRETION SYSTEM PROTEIN H"/>
    <property type="match status" value="1"/>
</dbReference>